<keyword evidence="2" id="KW-1185">Reference proteome</keyword>
<dbReference type="Proteomes" id="UP000216478">
    <property type="component" value="Unassembled WGS sequence"/>
</dbReference>
<proteinExistence type="predicted"/>
<reference evidence="1 2" key="1">
    <citation type="submission" date="2017-07" db="EMBL/GenBank/DDBJ databases">
        <title>Phylogenetic study on the rhizospheric bacterium Ochrobactrum sp. A44.</title>
        <authorList>
            <person name="Krzyzanowska D.M."/>
            <person name="Ossowicki A."/>
            <person name="Rajewska M."/>
            <person name="Maciag T."/>
            <person name="Kaczynski Z."/>
            <person name="Czerwicka M."/>
            <person name="Jafra S."/>
        </authorList>
    </citation>
    <scope>NUCLEOTIDE SEQUENCE [LARGE SCALE GENOMIC DNA]</scope>
    <source>
        <strain evidence="1 2">OgA9a</strain>
    </source>
</reference>
<gene>
    <name evidence="1" type="ORF">CEV33_1043</name>
</gene>
<dbReference type="AlphaFoldDB" id="A0A256FEV3"/>
<organism evidence="1 2">
    <name type="scientific">Brucella grignonensis</name>
    <dbReference type="NCBI Taxonomy" id="94627"/>
    <lineage>
        <taxon>Bacteria</taxon>
        <taxon>Pseudomonadati</taxon>
        <taxon>Pseudomonadota</taxon>
        <taxon>Alphaproteobacteria</taxon>
        <taxon>Hyphomicrobiales</taxon>
        <taxon>Brucellaceae</taxon>
        <taxon>Brucella/Ochrobactrum group</taxon>
        <taxon>Brucella</taxon>
    </lineage>
</organism>
<dbReference type="EMBL" id="NNRL01000158">
    <property type="protein sequence ID" value="OYR13318.1"/>
    <property type="molecule type" value="Genomic_DNA"/>
</dbReference>
<sequence length="184" mass="20147">MFLTFPILNFAWLKRPEKTKERVSKMTEIPSGFIPARRLGILLNLSLERLRQLARQGVIPAAINGAYPLIGSVQGYVRFLTNNPGRTDGAAVALADAKRREIELRNARAAATLIETADLDRFFTDTLSTLRAEVLASMGTLDAKVLPLALAAAGTAFERAEAKVAEAVTKLRNGRDPLEDQDDE</sequence>
<protein>
    <submittedName>
        <fullName evidence="1">Uncharacterized protein</fullName>
    </submittedName>
</protein>
<evidence type="ECO:0000313" key="2">
    <source>
        <dbReference type="Proteomes" id="UP000216478"/>
    </source>
</evidence>
<comment type="caution">
    <text evidence="1">The sequence shown here is derived from an EMBL/GenBank/DDBJ whole genome shotgun (WGS) entry which is preliminary data.</text>
</comment>
<accession>A0A256FEV3</accession>
<evidence type="ECO:0000313" key="1">
    <source>
        <dbReference type="EMBL" id="OYR13318.1"/>
    </source>
</evidence>
<name>A0A256FEV3_9HYPH</name>